<reference evidence="2" key="1">
    <citation type="submission" date="2014-03" db="EMBL/GenBank/DDBJ databases">
        <authorList>
            <person name="Aksoy S."/>
            <person name="Warren W."/>
            <person name="Wilson R.K."/>
        </authorList>
    </citation>
    <scope>NUCLEOTIDE SEQUENCE [LARGE SCALE GENOMIC DNA]</scope>
    <source>
        <strain evidence="2">IAEA</strain>
    </source>
</reference>
<sequence length="120" mass="14062">MNFIRREDKVLKISAISWKTGKLEICKISSECYIRRDKMNKLSCSSVVAMQHMQHQTSGIWLRRHNKEVLHQYLDYSNHPINVPYAPSRISLLVVYGYLTFDITSDLLIIIITFDCQIKT</sequence>
<evidence type="ECO:0000313" key="2">
    <source>
        <dbReference type="Proteomes" id="UP000092445"/>
    </source>
</evidence>
<dbReference type="Proteomes" id="UP000092445">
    <property type="component" value="Unassembled WGS sequence"/>
</dbReference>
<dbReference type="EnsemblMetazoa" id="GPAI011074-RA">
    <property type="protein sequence ID" value="GPAI011074-PA"/>
    <property type="gene ID" value="GPAI011074"/>
</dbReference>
<dbReference type="AlphaFoldDB" id="A0A1A9ZD58"/>
<proteinExistence type="predicted"/>
<accession>A0A1A9ZD58</accession>
<evidence type="ECO:0000313" key="1">
    <source>
        <dbReference type="EnsemblMetazoa" id="GPAI011074-PA"/>
    </source>
</evidence>
<keyword evidence="2" id="KW-1185">Reference proteome</keyword>
<reference evidence="1" key="2">
    <citation type="submission" date="2020-05" db="UniProtKB">
        <authorList>
            <consortium name="EnsemblMetazoa"/>
        </authorList>
    </citation>
    <scope>IDENTIFICATION</scope>
    <source>
        <strain evidence="1">IAEA</strain>
    </source>
</reference>
<dbReference type="VEuPathDB" id="VectorBase:GPAI011074"/>
<protein>
    <submittedName>
        <fullName evidence="1">Uncharacterized protein</fullName>
    </submittedName>
</protein>
<organism evidence="1 2">
    <name type="scientific">Glossina pallidipes</name>
    <name type="common">Tsetse fly</name>
    <dbReference type="NCBI Taxonomy" id="7398"/>
    <lineage>
        <taxon>Eukaryota</taxon>
        <taxon>Metazoa</taxon>
        <taxon>Ecdysozoa</taxon>
        <taxon>Arthropoda</taxon>
        <taxon>Hexapoda</taxon>
        <taxon>Insecta</taxon>
        <taxon>Pterygota</taxon>
        <taxon>Neoptera</taxon>
        <taxon>Endopterygota</taxon>
        <taxon>Diptera</taxon>
        <taxon>Brachycera</taxon>
        <taxon>Muscomorpha</taxon>
        <taxon>Hippoboscoidea</taxon>
        <taxon>Glossinidae</taxon>
        <taxon>Glossina</taxon>
    </lineage>
</organism>
<name>A0A1A9ZD58_GLOPL</name>